<dbReference type="EnsemblMetazoa" id="ISCW007156-RA">
    <property type="protein sequence ID" value="ISCW007156-PA"/>
    <property type="gene ID" value="ISCW007156"/>
</dbReference>
<dbReference type="VEuPathDB" id="VectorBase:ISCW007156"/>
<protein>
    <submittedName>
        <fullName evidence="2 3">Uncharacterized protein</fullName>
    </submittedName>
</protein>
<name>B7PTQ1_IXOSC</name>
<dbReference type="AlphaFoldDB" id="B7PTQ1"/>
<evidence type="ECO:0000313" key="3">
    <source>
        <dbReference type="EnsemblMetazoa" id="ISCW007156-PA"/>
    </source>
</evidence>
<dbReference type="VEuPathDB" id="VectorBase:ISCI007156"/>
<proteinExistence type="predicted"/>
<keyword evidence="1" id="KW-1133">Transmembrane helix</keyword>
<evidence type="ECO:0000313" key="4">
    <source>
        <dbReference type="Proteomes" id="UP000001555"/>
    </source>
</evidence>
<keyword evidence="1" id="KW-0472">Membrane</keyword>
<reference evidence="2 4" key="1">
    <citation type="submission" date="2008-03" db="EMBL/GenBank/DDBJ databases">
        <title>Annotation of Ixodes scapularis.</title>
        <authorList>
            <consortium name="Ixodes scapularis Genome Project Consortium"/>
            <person name="Caler E."/>
            <person name="Hannick L.I."/>
            <person name="Bidwell S."/>
            <person name="Joardar V."/>
            <person name="Thiagarajan M."/>
            <person name="Amedeo P."/>
            <person name="Galinsky K.J."/>
            <person name="Schobel S."/>
            <person name="Inman J."/>
            <person name="Hostetler J."/>
            <person name="Miller J."/>
            <person name="Hammond M."/>
            <person name="Megy K."/>
            <person name="Lawson D."/>
            <person name="Kodira C."/>
            <person name="Sutton G."/>
            <person name="Meyer J."/>
            <person name="Hill C.A."/>
            <person name="Birren B."/>
            <person name="Nene V."/>
            <person name="Collins F."/>
            <person name="Alarcon-Chaidez F."/>
            <person name="Wikel S."/>
            <person name="Strausberg R."/>
        </authorList>
    </citation>
    <scope>NUCLEOTIDE SEQUENCE [LARGE SCALE GENOMIC DNA]</scope>
    <source>
        <strain evidence="4">Wikel</strain>
        <strain evidence="2">Wikel colony</strain>
    </source>
</reference>
<gene>
    <name evidence="2" type="ORF">IscW_ISCW007156</name>
</gene>
<keyword evidence="4" id="KW-1185">Reference proteome</keyword>
<dbReference type="Proteomes" id="UP000001555">
    <property type="component" value="Unassembled WGS sequence"/>
</dbReference>
<dbReference type="EMBL" id="DS787602">
    <property type="protein sequence ID" value="EEC09973.1"/>
    <property type="molecule type" value="Genomic_DNA"/>
</dbReference>
<evidence type="ECO:0000313" key="2">
    <source>
        <dbReference type="EMBL" id="EEC09973.1"/>
    </source>
</evidence>
<organism>
    <name type="scientific">Ixodes scapularis</name>
    <name type="common">Black-legged tick</name>
    <name type="synonym">Deer tick</name>
    <dbReference type="NCBI Taxonomy" id="6945"/>
    <lineage>
        <taxon>Eukaryota</taxon>
        <taxon>Metazoa</taxon>
        <taxon>Ecdysozoa</taxon>
        <taxon>Arthropoda</taxon>
        <taxon>Chelicerata</taxon>
        <taxon>Arachnida</taxon>
        <taxon>Acari</taxon>
        <taxon>Parasitiformes</taxon>
        <taxon>Ixodida</taxon>
        <taxon>Ixodoidea</taxon>
        <taxon>Ixodidae</taxon>
        <taxon>Ixodinae</taxon>
        <taxon>Ixodes</taxon>
    </lineage>
</organism>
<dbReference type="HOGENOM" id="CLU_3052675_0_0_1"/>
<dbReference type="PaxDb" id="6945-B7PTQ1"/>
<feature type="transmembrane region" description="Helical" evidence="1">
    <location>
        <begin position="12"/>
        <end position="33"/>
    </location>
</feature>
<dbReference type="EMBL" id="ABJB010978992">
    <property type="status" value="NOT_ANNOTATED_CDS"/>
    <property type="molecule type" value="Genomic_DNA"/>
</dbReference>
<keyword evidence="1" id="KW-0812">Transmembrane</keyword>
<sequence>MYNDAKPTTKLFFFFFFLRTVIMLLGVATVNVLQLGTWLGRCVLIEQWVPRAVH</sequence>
<accession>B7PTQ1</accession>
<dbReference type="InParanoid" id="B7PTQ1"/>
<evidence type="ECO:0000256" key="1">
    <source>
        <dbReference type="SAM" id="Phobius"/>
    </source>
</evidence>
<reference evidence="3" key="2">
    <citation type="submission" date="2020-05" db="UniProtKB">
        <authorList>
            <consortium name="EnsemblMetazoa"/>
        </authorList>
    </citation>
    <scope>IDENTIFICATION</scope>
    <source>
        <strain evidence="3">wikel</strain>
    </source>
</reference>